<accession>A0A8S0TAT4</accession>
<evidence type="ECO:0000313" key="1">
    <source>
        <dbReference type="EMBL" id="CAA3000626.1"/>
    </source>
</evidence>
<comment type="caution">
    <text evidence="1">The sequence shown here is derived from an EMBL/GenBank/DDBJ whole genome shotgun (WGS) entry which is preliminary data.</text>
</comment>
<protein>
    <submittedName>
        <fullName evidence="1">Uncharacterized protein</fullName>
    </submittedName>
</protein>
<evidence type="ECO:0000313" key="2">
    <source>
        <dbReference type="Proteomes" id="UP000594638"/>
    </source>
</evidence>
<reference evidence="1 2" key="1">
    <citation type="submission" date="2019-12" db="EMBL/GenBank/DDBJ databases">
        <authorList>
            <person name="Alioto T."/>
            <person name="Alioto T."/>
            <person name="Gomez Garrido J."/>
        </authorList>
    </citation>
    <scope>NUCLEOTIDE SEQUENCE [LARGE SCALE GENOMIC DNA]</scope>
</reference>
<proteinExistence type="predicted"/>
<keyword evidence="2" id="KW-1185">Reference proteome</keyword>
<dbReference type="EMBL" id="CACTIH010005702">
    <property type="protein sequence ID" value="CAA3000626.1"/>
    <property type="molecule type" value="Genomic_DNA"/>
</dbReference>
<organism evidence="1 2">
    <name type="scientific">Olea europaea subsp. europaea</name>
    <dbReference type="NCBI Taxonomy" id="158383"/>
    <lineage>
        <taxon>Eukaryota</taxon>
        <taxon>Viridiplantae</taxon>
        <taxon>Streptophyta</taxon>
        <taxon>Embryophyta</taxon>
        <taxon>Tracheophyta</taxon>
        <taxon>Spermatophyta</taxon>
        <taxon>Magnoliopsida</taxon>
        <taxon>eudicotyledons</taxon>
        <taxon>Gunneridae</taxon>
        <taxon>Pentapetalae</taxon>
        <taxon>asterids</taxon>
        <taxon>lamiids</taxon>
        <taxon>Lamiales</taxon>
        <taxon>Oleaceae</taxon>
        <taxon>Oleeae</taxon>
        <taxon>Olea</taxon>
    </lineage>
</organism>
<dbReference type="Proteomes" id="UP000594638">
    <property type="component" value="Unassembled WGS sequence"/>
</dbReference>
<sequence length="77" mass="8224">MVWGFLVGCGFSGGDGVKVVVGLGYGGDEDRGKGIMGCWCSELVLFEIDELEVAIQEIKRKVVARSGEIISNGEDQD</sequence>
<dbReference type="Gramene" id="OE9A089874T1">
    <property type="protein sequence ID" value="OE9A089874C1"/>
    <property type="gene ID" value="OE9A089874"/>
</dbReference>
<dbReference type="AlphaFoldDB" id="A0A8S0TAT4"/>
<gene>
    <name evidence="1" type="ORF">OLEA9_A089874</name>
</gene>
<name>A0A8S0TAT4_OLEEU</name>